<sequence length="135" mass="15271">MGDLMEVDPEISPLPPKDVLIHRIYRDIRLSNDTTPYKRGFSASFSRSGRKGICRFLACYHLLLNPETSLALQPVCGVQGERDRQYTFFGKASPHPKGQRQNIFGHASEDELKVAVEWSDEDDAEDDEENGSDNE</sequence>
<name>A0A8H5B5J0_9AGAR</name>
<evidence type="ECO:0000313" key="1">
    <source>
        <dbReference type="EMBL" id="KAF5317004.1"/>
    </source>
</evidence>
<dbReference type="InterPro" id="IPR012808">
    <property type="entry name" value="CHP02453"/>
</dbReference>
<dbReference type="PANTHER" id="PTHR36452:SF1">
    <property type="entry name" value="DUF2461 DOMAIN-CONTAINING PROTEIN"/>
    <property type="match status" value="1"/>
</dbReference>
<protein>
    <submittedName>
        <fullName evidence="1">Uncharacterized protein</fullName>
    </submittedName>
</protein>
<dbReference type="PANTHER" id="PTHR36452">
    <property type="entry name" value="CHROMOSOME 12, WHOLE GENOME SHOTGUN SEQUENCE"/>
    <property type="match status" value="1"/>
</dbReference>
<comment type="caution">
    <text evidence="1">The sequence shown here is derived from an EMBL/GenBank/DDBJ whole genome shotgun (WGS) entry which is preliminary data.</text>
</comment>
<dbReference type="OrthoDB" id="2537769at2759"/>
<accession>A0A8H5B5J0</accession>
<dbReference type="AlphaFoldDB" id="A0A8H5B5J0"/>
<dbReference type="EMBL" id="JAACJK010000219">
    <property type="protein sequence ID" value="KAF5317004.1"/>
    <property type="molecule type" value="Genomic_DNA"/>
</dbReference>
<gene>
    <name evidence="1" type="ORF">D9611_003664</name>
</gene>
<organism evidence="1 2">
    <name type="scientific">Ephemerocybe angulata</name>
    <dbReference type="NCBI Taxonomy" id="980116"/>
    <lineage>
        <taxon>Eukaryota</taxon>
        <taxon>Fungi</taxon>
        <taxon>Dikarya</taxon>
        <taxon>Basidiomycota</taxon>
        <taxon>Agaricomycotina</taxon>
        <taxon>Agaricomycetes</taxon>
        <taxon>Agaricomycetidae</taxon>
        <taxon>Agaricales</taxon>
        <taxon>Agaricineae</taxon>
        <taxon>Psathyrellaceae</taxon>
        <taxon>Ephemerocybe</taxon>
    </lineage>
</organism>
<proteinExistence type="predicted"/>
<dbReference type="Pfam" id="PF09365">
    <property type="entry name" value="DUF2461"/>
    <property type="match status" value="1"/>
</dbReference>
<keyword evidence="2" id="KW-1185">Reference proteome</keyword>
<reference evidence="1 2" key="1">
    <citation type="journal article" date="2020" name="ISME J.">
        <title>Uncovering the hidden diversity of litter-decomposition mechanisms in mushroom-forming fungi.</title>
        <authorList>
            <person name="Floudas D."/>
            <person name="Bentzer J."/>
            <person name="Ahren D."/>
            <person name="Johansson T."/>
            <person name="Persson P."/>
            <person name="Tunlid A."/>
        </authorList>
    </citation>
    <scope>NUCLEOTIDE SEQUENCE [LARGE SCALE GENOMIC DNA]</scope>
    <source>
        <strain evidence="1 2">CBS 175.51</strain>
    </source>
</reference>
<evidence type="ECO:0000313" key="2">
    <source>
        <dbReference type="Proteomes" id="UP000541558"/>
    </source>
</evidence>
<dbReference type="Proteomes" id="UP000541558">
    <property type="component" value="Unassembled WGS sequence"/>
</dbReference>